<reference evidence="2 3" key="1">
    <citation type="submission" date="2016-08" db="EMBL/GenBank/DDBJ databases">
        <title>Complete genome sequence of Streptomyces agglomeratus strain 6-3-2, a novel anti-MRSA actinomycete isolated from Wuli of Tebit, China.</title>
        <authorList>
            <person name="Chen X."/>
        </authorList>
    </citation>
    <scope>NUCLEOTIDE SEQUENCE [LARGE SCALE GENOMIC DNA]</scope>
    <source>
        <strain evidence="2 3">6-3-2</strain>
    </source>
</reference>
<dbReference type="RefSeq" id="WP_069935648.1">
    <property type="nucleotide sequence ID" value="NZ_MEHJ01000001.1"/>
</dbReference>
<dbReference type="AlphaFoldDB" id="A0A1E5PFX7"/>
<proteinExistence type="predicted"/>
<feature type="compositionally biased region" description="Basic and acidic residues" evidence="1">
    <location>
        <begin position="19"/>
        <end position="28"/>
    </location>
</feature>
<dbReference type="OrthoDB" id="4248306at2"/>
<comment type="caution">
    <text evidence="2">The sequence shown here is derived from an EMBL/GenBank/DDBJ whole genome shotgun (WGS) entry which is preliminary data.</text>
</comment>
<sequence>MAEGNATLKSQYAEQVDADLERNTQEQERVRSEVAALQSRLEALEKDHELLVSMRAALGTPPAKKAKAAKAPKTAKAAATATVPRARRAAKAAPAAARRTRKTAEPDAPQKANKTTPPLRELVVGVLAKHDEPRSAAEVTQELAQAHPGRTLSVTVVRNALEASVAKNQSERTKQQKSVYYRVVKDAEAMQEPSAATPAATAGV</sequence>
<evidence type="ECO:0000313" key="3">
    <source>
        <dbReference type="Proteomes" id="UP000095759"/>
    </source>
</evidence>
<feature type="region of interest" description="Disordered" evidence="1">
    <location>
        <begin position="1"/>
        <end position="28"/>
    </location>
</feature>
<evidence type="ECO:0000256" key="1">
    <source>
        <dbReference type="SAM" id="MobiDB-lite"/>
    </source>
</evidence>
<dbReference type="Proteomes" id="UP000095759">
    <property type="component" value="Unassembled WGS sequence"/>
</dbReference>
<feature type="compositionally biased region" description="Low complexity" evidence="1">
    <location>
        <begin position="71"/>
        <end position="84"/>
    </location>
</feature>
<organism evidence="2 3">
    <name type="scientific">Streptomyces agglomeratus</name>
    <dbReference type="NCBI Taxonomy" id="285458"/>
    <lineage>
        <taxon>Bacteria</taxon>
        <taxon>Bacillati</taxon>
        <taxon>Actinomycetota</taxon>
        <taxon>Actinomycetes</taxon>
        <taxon>Kitasatosporales</taxon>
        <taxon>Streptomycetaceae</taxon>
        <taxon>Streptomyces</taxon>
    </lineage>
</organism>
<protein>
    <recommendedName>
        <fullName evidence="4">Regulatory protein</fullName>
    </recommendedName>
</protein>
<feature type="region of interest" description="Disordered" evidence="1">
    <location>
        <begin position="60"/>
        <end position="118"/>
    </location>
</feature>
<dbReference type="EMBL" id="MEHJ01000001">
    <property type="protein sequence ID" value="OEJ28416.1"/>
    <property type="molecule type" value="Genomic_DNA"/>
</dbReference>
<name>A0A1E5PFX7_9ACTN</name>
<evidence type="ECO:0008006" key="4">
    <source>
        <dbReference type="Google" id="ProtNLM"/>
    </source>
</evidence>
<accession>A0A1E5PFX7</accession>
<evidence type="ECO:0000313" key="2">
    <source>
        <dbReference type="EMBL" id="OEJ28416.1"/>
    </source>
</evidence>
<keyword evidence="3" id="KW-1185">Reference proteome</keyword>
<gene>
    <name evidence="2" type="ORF">AS594_31955</name>
</gene>